<dbReference type="AlphaFoldDB" id="A0A8H5F691"/>
<protein>
    <recommendedName>
        <fullName evidence="3">F-box domain-containing protein</fullName>
    </recommendedName>
</protein>
<dbReference type="Gene3D" id="3.80.10.10">
    <property type="entry name" value="Ribonuclease Inhibitor"/>
    <property type="match status" value="1"/>
</dbReference>
<name>A0A8H5F691_9AGAR</name>
<dbReference type="SUPFAM" id="SSF81383">
    <property type="entry name" value="F-box domain"/>
    <property type="match status" value="1"/>
</dbReference>
<accession>A0A8H5F691</accession>
<gene>
    <name evidence="1" type="ORF">D9619_010101</name>
</gene>
<dbReference type="InterPro" id="IPR036047">
    <property type="entry name" value="F-box-like_dom_sf"/>
</dbReference>
<evidence type="ECO:0000313" key="2">
    <source>
        <dbReference type="Proteomes" id="UP000567179"/>
    </source>
</evidence>
<keyword evidence="2" id="KW-1185">Reference proteome</keyword>
<dbReference type="Proteomes" id="UP000567179">
    <property type="component" value="Unassembled WGS sequence"/>
</dbReference>
<reference evidence="1 2" key="1">
    <citation type="journal article" date="2020" name="ISME J.">
        <title>Uncovering the hidden diversity of litter-decomposition mechanisms in mushroom-forming fungi.</title>
        <authorList>
            <person name="Floudas D."/>
            <person name="Bentzer J."/>
            <person name="Ahren D."/>
            <person name="Johansson T."/>
            <person name="Persson P."/>
            <person name="Tunlid A."/>
        </authorList>
    </citation>
    <scope>NUCLEOTIDE SEQUENCE [LARGE SCALE GENOMIC DNA]</scope>
    <source>
        <strain evidence="1 2">CBS 101986</strain>
    </source>
</reference>
<organism evidence="1 2">
    <name type="scientific">Psilocybe cf. subviscida</name>
    <dbReference type="NCBI Taxonomy" id="2480587"/>
    <lineage>
        <taxon>Eukaryota</taxon>
        <taxon>Fungi</taxon>
        <taxon>Dikarya</taxon>
        <taxon>Basidiomycota</taxon>
        <taxon>Agaricomycotina</taxon>
        <taxon>Agaricomycetes</taxon>
        <taxon>Agaricomycetidae</taxon>
        <taxon>Agaricales</taxon>
        <taxon>Agaricineae</taxon>
        <taxon>Strophariaceae</taxon>
        <taxon>Psilocybe</taxon>
    </lineage>
</organism>
<proteinExistence type="predicted"/>
<dbReference type="EMBL" id="JAACJJ010000015">
    <property type="protein sequence ID" value="KAF5325289.1"/>
    <property type="molecule type" value="Genomic_DNA"/>
</dbReference>
<evidence type="ECO:0008006" key="3">
    <source>
        <dbReference type="Google" id="ProtNLM"/>
    </source>
</evidence>
<dbReference type="SUPFAM" id="SSF52047">
    <property type="entry name" value="RNI-like"/>
    <property type="match status" value="1"/>
</dbReference>
<sequence>MDYANANGHQTTDDQQALTHQGEFIQTRPDTGSHISELPQELLVEVFLIVQATHGLKNWRNVTYVCRHWRLAALNAAVLWTDPPTHLGKYTCLVLERSKSANLHISLGAHTSKATISAVLRHICHIHTMKIYLGIDAMAHAHDILLSCCNIPWPKLTNLEIDLALSVPTVPSVTLPTINLSPSVIRQLTHLQSLLLAHVTFDWMALSCPNLTSLVLDNTTLETTISWEQFLGTLDQMPHLESLSLGLDVILQSSHPPLAQTRCIRLPRLQYLKLDDLYPYSVSYFLSHSILPKLNRLIINIWWGDGNDDHSGIIQTIFLTLANGDFGLLDSILVAQYHIGLYIQGKVPAVDVFLPPNGLYDNHNHIHQFIQGLSVITSETSGALAEVRLELHLNCDELATLLGNLPQLKSLVVHHPSVCSPLAQALKSGTLDSSDTTTLFCALEKVSFPTMQPVYLKSPAMQDFCDSLLARHRSGFGIKTLQFRKCRTIPHDMMKQLEDIGICVVDEYESVLQRLASA</sequence>
<comment type="caution">
    <text evidence="1">The sequence shown here is derived from an EMBL/GenBank/DDBJ whole genome shotgun (WGS) entry which is preliminary data.</text>
</comment>
<dbReference type="OrthoDB" id="2856616at2759"/>
<dbReference type="Gene3D" id="1.20.1280.50">
    <property type="match status" value="1"/>
</dbReference>
<dbReference type="InterPro" id="IPR032675">
    <property type="entry name" value="LRR_dom_sf"/>
</dbReference>
<evidence type="ECO:0000313" key="1">
    <source>
        <dbReference type="EMBL" id="KAF5325289.1"/>
    </source>
</evidence>